<dbReference type="SUPFAM" id="SSF56425">
    <property type="entry name" value="Succinate dehydrogenase/fumarate reductase flavoprotein, catalytic domain"/>
    <property type="match status" value="1"/>
</dbReference>
<dbReference type="PANTHER" id="PTHR43400">
    <property type="entry name" value="FUMARATE REDUCTASE"/>
    <property type="match status" value="1"/>
</dbReference>
<protein>
    <submittedName>
        <fullName evidence="6">Tricarballylate dehydrogenase</fullName>
    </submittedName>
</protein>
<dbReference type="InterPro" id="IPR003953">
    <property type="entry name" value="FAD-dep_OxRdtase_2_FAD-bd"/>
</dbReference>
<evidence type="ECO:0000256" key="3">
    <source>
        <dbReference type="ARBA" id="ARBA00022827"/>
    </source>
</evidence>
<organism evidence="6 7">
    <name type="scientific">Microbacterium arabinogalactanolyticum</name>
    <dbReference type="NCBI Taxonomy" id="69365"/>
    <lineage>
        <taxon>Bacteria</taxon>
        <taxon>Bacillati</taxon>
        <taxon>Actinomycetota</taxon>
        <taxon>Actinomycetes</taxon>
        <taxon>Micrococcales</taxon>
        <taxon>Microbacteriaceae</taxon>
        <taxon>Microbacterium</taxon>
    </lineage>
</organism>
<evidence type="ECO:0000256" key="2">
    <source>
        <dbReference type="ARBA" id="ARBA00022630"/>
    </source>
</evidence>
<sequence>MSVPQEAAPLDLLVVGCGAGGLTVAQAFLEEVDRDGRSPRVVLLERAPRAERGGATRWSWVNVTVDTDGVVDPGVIARILTSHPDVDEEYFRVIEREGAATVAWLEEHGVQIAHQRPPFAMANDYGAMVGGGASLVEAFCALLEAREGVEIRYDTEALRLTTDADGRVDGVIARGPDGLTRRLAADAVVLATGGFEGSLEAVTRYVGQRAGQIRHVVPGLRFNTGDGLRMATELGAATAGQFDRLHVQLVDERTSKPDAGIFGIPYGVIVDGRGRRFVDEGSATAEALNAPLAWSVWRDHDATASFVFDARAARIPGWEFLNQSDIQPYRADTLAELAGLIGVDPAALEDEITRFNAAVGDGDFDPGVLDGRRTHGLDIDKTNWALPIEEAPFFAYPLATASTFSYGGIRIDLEGRVVTPRGTAIPGLYGAGVVTGVWYGEYPGAMSVLRTVTFARRTGAEIAAARVPIH</sequence>
<accession>A0ABQ5NEW1</accession>
<keyword evidence="2" id="KW-0285">Flavoprotein</keyword>
<dbReference type="EMBL" id="BRZC01000003">
    <property type="protein sequence ID" value="GLC84224.1"/>
    <property type="molecule type" value="Genomic_DNA"/>
</dbReference>
<gene>
    <name evidence="6" type="ORF">MIAR_08120</name>
</gene>
<proteinExistence type="predicted"/>
<dbReference type="InterPro" id="IPR036188">
    <property type="entry name" value="FAD/NAD-bd_sf"/>
</dbReference>
<keyword evidence="3" id="KW-0274">FAD</keyword>
<reference evidence="6" key="1">
    <citation type="submission" date="2022-08" db="EMBL/GenBank/DDBJ databases">
        <title>Draft genome sequence of Microbacterium arabinogalactanolyticum JCM 9171.</title>
        <authorList>
            <person name="Fujita K."/>
            <person name="Ishiwata A."/>
            <person name="Fushinobu S."/>
        </authorList>
    </citation>
    <scope>NUCLEOTIDE SEQUENCE</scope>
    <source>
        <strain evidence="6">JCM 9171</strain>
    </source>
</reference>
<dbReference type="RefSeq" id="WP_285631722.1">
    <property type="nucleotide sequence ID" value="NZ_BAAAUK010000003.1"/>
</dbReference>
<dbReference type="SUPFAM" id="SSF51905">
    <property type="entry name" value="FAD/NAD(P)-binding domain"/>
    <property type="match status" value="1"/>
</dbReference>
<keyword evidence="4" id="KW-0560">Oxidoreductase</keyword>
<comment type="caution">
    <text evidence="6">The sequence shown here is derived from an EMBL/GenBank/DDBJ whole genome shotgun (WGS) entry which is preliminary data.</text>
</comment>
<dbReference type="Proteomes" id="UP001165068">
    <property type="component" value="Unassembled WGS sequence"/>
</dbReference>
<dbReference type="InterPro" id="IPR027477">
    <property type="entry name" value="Succ_DH/fumarate_Rdtase_cat_sf"/>
</dbReference>
<dbReference type="InterPro" id="IPR050315">
    <property type="entry name" value="FAD-oxidoreductase_2"/>
</dbReference>
<evidence type="ECO:0000259" key="5">
    <source>
        <dbReference type="Pfam" id="PF00890"/>
    </source>
</evidence>
<dbReference type="Gene3D" id="3.90.700.10">
    <property type="entry name" value="Succinate dehydrogenase/fumarate reductase flavoprotein, catalytic domain"/>
    <property type="match status" value="1"/>
</dbReference>
<comment type="cofactor">
    <cofactor evidence="1">
        <name>FAD</name>
        <dbReference type="ChEBI" id="CHEBI:57692"/>
    </cofactor>
</comment>
<evidence type="ECO:0000313" key="7">
    <source>
        <dbReference type="Proteomes" id="UP001165068"/>
    </source>
</evidence>
<evidence type="ECO:0000313" key="6">
    <source>
        <dbReference type="EMBL" id="GLC84224.1"/>
    </source>
</evidence>
<evidence type="ECO:0000256" key="1">
    <source>
        <dbReference type="ARBA" id="ARBA00001974"/>
    </source>
</evidence>
<dbReference type="PANTHER" id="PTHR43400:SF7">
    <property type="entry name" value="FAD-DEPENDENT OXIDOREDUCTASE 2 FAD BINDING DOMAIN-CONTAINING PROTEIN"/>
    <property type="match status" value="1"/>
</dbReference>
<keyword evidence="7" id="KW-1185">Reference proteome</keyword>
<dbReference type="Pfam" id="PF00890">
    <property type="entry name" value="FAD_binding_2"/>
    <property type="match status" value="1"/>
</dbReference>
<name>A0ABQ5NEW1_9MICO</name>
<feature type="domain" description="FAD-dependent oxidoreductase 2 FAD-binding" evidence="5">
    <location>
        <begin position="11"/>
        <end position="439"/>
    </location>
</feature>
<dbReference type="Gene3D" id="3.50.50.60">
    <property type="entry name" value="FAD/NAD(P)-binding domain"/>
    <property type="match status" value="1"/>
</dbReference>
<evidence type="ECO:0000256" key="4">
    <source>
        <dbReference type="ARBA" id="ARBA00023002"/>
    </source>
</evidence>